<dbReference type="InterPro" id="IPR011017">
    <property type="entry name" value="TRASH_dom"/>
</dbReference>
<dbReference type="InterPro" id="IPR036856">
    <property type="entry name" value="Ald_Oxase/Xan_DH_a/b_sf"/>
</dbReference>
<proteinExistence type="predicted"/>
<dbReference type="Gene3D" id="3.40.50.720">
    <property type="entry name" value="NAD(P)-binding Rossmann-like Domain"/>
    <property type="match status" value="1"/>
</dbReference>
<evidence type="ECO:0000256" key="2">
    <source>
        <dbReference type="ARBA" id="ARBA00023002"/>
    </source>
</evidence>
<dbReference type="SUPFAM" id="SSF54665">
    <property type="entry name" value="CO dehydrogenase molybdoprotein N-domain-like"/>
    <property type="match status" value="1"/>
</dbReference>
<dbReference type="InterPro" id="IPR003777">
    <property type="entry name" value="XdhC_CoxI"/>
</dbReference>
<dbReference type="NCBIfam" id="TIGR02416">
    <property type="entry name" value="CO_dehy_Mo_lg"/>
    <property type="match status" value="1"/>
</dbReference>
<dbReference type="Pfam" id="PF13478">
    <property type="entry name" value="XdhC_C"/>
    <property type="match status" value="1"/>
</dbReference>
<dbReference type="GO" id="GO:0005506">
    <property type="term" value="F:iron ion binding"/>
    <property type="evidence" value="ECO:0007669"/>
    <property type="project" value="InterPro"/>
</dbReference>
<dbReference type="InterPro" id="IPR012780">
    <property type="entry name" value="CO_Mo_DH_lsu"/>
</dbReference>
<comment type="cofactor">
    <cofactor evidence="3">
        <name>Mo-molybdopterin cytosine dinucleotide</name>
        <dbReference type="ChEBI" id="CHEBI:71308"/>
    </cofactor>
</comment>
<dbReference type="SUPFAM" id="SSF56003">
    <property type="entry name" value="Molybdenum cofactor-binding domain"/>
    <property type="match status" value="1"/>
</dbReference>
<dbReference type="InterPro" id="IPR027051">
    <property type="entry name" value="XdhC_Rossmann_dom"/>
</dbReference>
<dbReference type="Pfam" id="PF02738">
    <property type="entry name" value="MoCoBD_1"/>
    <property type="match status" value="1"/>
</dbReference>
<gene>
    <name evidence="7" type="ORF">MSTO_33070</name>
</gene>
<dbReference type="AlphaFoldDB" id="A0A7I7QAH6"/>
<keyword evidence="8" id="KW-1185">Reference proteome</keyword>
<dbReference type="Pfam" id="PF01315">
    <property type="entry name" value="Ald_Xan_dh_C"/>
    <property type="match status" value="1"/>
</dbReference>
<dbReference type="GO" id="GO:0005507">
    <property type="term" value="F:copper ion binding"/>
    <property type="evidence" value="ECO:0007669"/>
    <property type="project" value="InterPro"/>
</dbReference>
<dbReference type="InterPro" id="IPR008274">
    <property type="entry name" value="AldOxase/xan_DH_MoCoBD1"/>
</dbReference>
<dbReference type="PANTHER" id="PTHR11908">
    <property type="entry name" value="XANTHINE DEHYDROGENASE"/>
    <property type="match status" value="1"/>
</dbReference>
<dbReference type="Gene3D" id="3.30.365.10">
    <property type="entry name" value="Aldehyde oxidase/xanthine dehydrogenase, molybdopterin binding domain"/>
    <property type="match status" value="4"/>
</dbReference>
<evidence type="ECO:0000256" key="1">
    <source>
        <dbReference type="ARBA" id="ARBA00022505"/>
    </source>
</evidence>
<dbReference type="InterPro" id="IPR016208">
    <property type="entry name" value="Ald_Oxase/xanthine_DH-like"/>
</dbReference>
<evidence type="ECO:0000313" key="8">
    <source>
        <dbReference type="Proteomes" id="UP000467130"/>
    </source>
</evidence>
<dbReference type="Gene3D" id="3.90.1170.50">
    <property type="entry name" value="Aldehyde oxidase/xanthine dehydrogenase, a/b hammerhead"/>
    <property type="match status" value="1"/>
</dbReference>
<sequence length="1108" mass="117534">MGRDAWRTSGGRLMTTIESRPPSTEDLADNDQKPCGYGRMMRKEDPRFIRGRGRYVDDIALPGMLHLAILRSPYAHATIVGIDVTAAQAHPKVKAVVTGADLAEKGLAWMPTLSNDVQAVLATDKVRFQGQEVAFVVAEDRYSARDALELIDVEYDPLDPVVDVRTALDPSAPVIRTDLAGKTDNHCFDWETGDAAATDAVFAKADVVIKQEMIYPRFHPAPMETCGAVADLDPVTGKLTLWSTSQAPHAHRTLYALVAGLPEHKIQVIAPDIGGGFGNKVPIYPGYVCAIVGSLLLGKPVKWMEDRSENLTSTGFARDYIMVGEIAATNEGKILAIRSTVLADHGAFNGTAAPVKYPAGFFGVFTGSYDIEAAYCHLTAVYTNKAPGGVAYACSFRITEAVYFVERLVDCLAFDLKMDPAELRLRNLLRPDQFPYRSKTGWVYDSGDYETTMRKAMDMIGYDVLRAEQAAKRERGELMGIGMSFFTEAVGAGPRKDMDILGLGMADGCELRVHPTGKAVVRLSVQTQGQGHETTFAQIVAEELGIPPDDIDVVHGDTDQTPFGLGTYGSRSTPVSGAAAALVARKVRDKAKIIASGMLEVSVADLDWEKGKFHVKGDPSASVTIQDIAMRAHGAGDLPEGVEGGLDAQICYNPENLTYPYGAYFCVVDIDPGTAVVKVRRFLAVDDCGTQINPMIIEGQVHGGIVDGIGMALMEMIAFDEEGNCLGGSLMDYLIPTALEVPHLETGHTVTPSPHHPIGAKGIGESATVGSPPAVVNAVVDALAPYGVRHADMPLTPSRVWEAMQGRARPPIQGRAMTAISERAQQLLAARTPFVHATVVRAQPPTSAFPGDEAILLSDGTIEGFVGGQCAQNSVRKAALGVLQAGESVLLRVLPDGDVHFPEAAGASVVVNPCLSGGSLEIFLTPQLPAPLIRIYGATPIADALIDVCGVLGYDARRDTDLSDTAAVVIASHGGPEAEIIRAALDNGVGYIGLVASKVRGASILNDLEISEAERARSHTPVGIRIGAKTPAEIAVSIAAELIAAVRDGSLTRQTVPAASAAAEAIDPVCGMTVPTGPATEHLQLAGTDYWFCCPGCRSAFAAGKGAQ</sequence>
<dbReference type="SMART" id="SM01008">
    <property type="entry name" value="Ald_Xan_dh_C"/>
    <property type="match status" value="1"/>
</dbReference>
<dbReference type="GO" id="GO:0043885">
    <property type="term" value="F:anaerobic carbon-monoxide dehydrogenase activity"/>
    <property type="evidence" value="ECO:0007669"/>
    <property type="project" value="InterPro"/>
</dbReference>
<dbReference type="SMART" id="SM00746">
    <property type="entry name" value="TRASH"/>
    <property type="match status" value="1"/>
</dbReference>
<dbReference type="InterPro" id="IPR046867">
    <property type="entry name" value="AldOxase/xan_DH_MoCoBD2"/>
</dbReference>
<dbReference type="InterPro" id="IPR000674">
    <property type="entry name" value="Ald_Oxase/Xan_DH_a/b"/>
</dbReference>
<evidence type="ECO:0000313" key="7">
    <source>
        <dbReference type="EMBL" id="BBY23102.1"/>
    </source>
</evidence>
<keyword evidence="2" id="KW-0560">Oxidoreductase</keyword>
<dbReference type="Pfam" id="PF20256">
    <property type="entry name" value="MoCoBD_2"/>
    <property type="match status" value="1"/>
</dbReference>
<dbReference type="PANTHER" id="PTHR11908:SF132">
    <property type="entry name" value="ALDEHYDE OXIDASE 1-RELATED"/>
    <property type="match status" value="1"/>
</dbReference>
<feature type="region of interest" description="Disordered" evidence="4">
    <location>
        <begin position="15"/>
        <end position="38"/>
    </location>
</feature>
<accession>A0A7I7QAH6</accession>
<reference evidence="7 8" key="1">
    <citation type="journal article" date="2019" name="Emerg. Microbes Infect.">
        <title>Comprehensive subspecies identification of 175 nontuberculous mycobacteria species based on 7547 genomic profiles.</title>
        <authorList>
            <person name="Matsumoto Y."/>
            <person name="Kinjo T."/>
            <person name="Motooka D."/>
            <person name="Nabeya D."/>
            <person name="Jung N."/>
            <person name="Uechi K."/>
            <person name="Horii T."/>
            <person name="Iida T."/>
            <person name="Fujita J."/>
            <person name="Nakamura S."/>
        </authorList>
    </citation>
    <scope>NUCLEOTIDE SEQUENCE [LARGE SCALE GENOMIC DNA]</scope>
    <source>
        <strain evidence="7 8">JCM 17783</strain>
    </source>
</reference>
<dbReference type="FunFam" id="3.30.365.10:FF:000001">
    <property type="entry name" value="Xanthine dehydrogenase oxidase"/>
    <property type="match status" value="1"/>
</dbReference>
<dbReference type="EMBL" id="AP022587">
    <property type="protein sequence ID" value="BBY23102.1"/>
    <property type="molecule type" value="Genomic_DNA"/>
</dbReference>
<dbReference type="GO" id="GO:0030151">
    <property type="term" value="F:molybdenum ion binding"/>
    <property type="evidence" value="ECO:0007669"/>
    <property type="project" value="InterPro"/>
</dbReference>
<dbReference type="Proteomes" id="UP000467130">
    <property type="component" value="Chromosome"/>
</dbReference>
<evidence type="ECO:0000259" key="5">
    <source>
        <dbReference type="SMART" id="SM00746"/>
    </source>
</evidence>
<dbReference type="KEGG" id="msto:MSTO_33070"/>
<feature type="domain" description="TRASH" evidence="5">
    <location>
        <begin position="1067"/>
        <end position="1105"/>
    </location>
</feature>
<dbReference type="FunFam" id="3.90.1170.50:FF:000006">
    <property type="entry name" value="Carbon monoxide dehydrogenase large chain"/>
    <property type="match status" value="1"/>
</dbReference>
<evidence type="ECO:0008006" key="9">
    <source>
        <dbReference type="Google" id="ProtNLM"/>
    </source>
</evidence>
<name>A0A7I7QAH6_9MYCO</name>
<evidence type="ECO:0000259" key="6">
    <source>
        <dbReference type="SMART" id="SM01008"/>
    </source>
</evidence>
<dbReference type="Pfam" id="PF02625">
    <property type="entry name" value="XdhC_CoxI"/>
    <property type="match status" value="1"/>
</dbReference>
<evidence type="ECO:0000256" key="4">
    <source>
        <dbReference type="SAM" id="MobiDB-lite"/>
    </source>
</evidence>
<evidence type="ECO:0000256" key="3">
    <source>
        <dbReference type="ARBA" id="ARBA00053029"/>
    </source>
</evidence>
<organism evidence="7 8">
    <name type="scientific">Mycobacterium stomatepiae</name>
    <dbReference type="NCBI Taxonomy" id="470076"/>
    <lineage>
        <taxon>Bacteria</taxon>
        <taxon>Bacillati</taxon>
        <taxon>Actinomycetota</taxon>
        <taxon>Actinomycetes</taxon>
        <taxon>Mycobacteriales</taxon>
        <taxon>Mycobacteriaceae</taxon>
        <taxon>Mycobacterium</taxon>
        <taxon>Mycobacterium simiae complex</taxon>
    </lineage>
</organism>
<feature type="domain" description="Aldehyde oxidase/xanthine dehydrogenase a/b hammerhead" evidence="6">
    <location>
        <begin position="50"/>
        <end position="159"/>
    </location>
</feature>
<keyword evidence="1" id="KW-0500">Molybdenum</keyword>
<protein>
    <recommendedName>
        <fullName evidence="9">Carbon monoxyde dehydrogenase large subunit</fullName>
    </recommendedName>
</protein>
<dbReference type="InterPro" id="IPR037165">
    <property type="entry name" value="AldOxase/xan_DH_Mopterin-bd_sf"/>
</dbReference>